<evidence type="ECO:0000313" key="2">
    <source>
        <dbReference type="EMBL" id="KIM81266.1"/>
    </source>
</evidence>
<evidence type="ECO:0000256" key="1">
    <source>
        <dbReference type="SAM" id="SignalP"/>
    </source>
</evidence>
<reference evidence="2 3" key="1">
    <citation type="submission" date="2014-04" db="EMBL/GenBank/DDBJ databases">
        <authorList>
            <consortium name="DOE Joint Genome Institute"/>
            <person name="Kuo A."/>
            <person name="Tarkka M."/>
            <person name="Buscot F."/>
            <person name="Kohler A."/>
            <person name="Nagy L.G."/>
            <person name="Floudas D."/>
            <person name="Copeland A."/>
            <person name="Barry K.W."/>
            <person name="Cichocki N."/>
            <person name="Veneault-Fourrey C."/>
            <person name="LaButti K."/>
            <person name="Lindquist E.A."/>
            <person name="Lipzen A."/>
            <person name="Lundell T."/>
            <person name="Morin E."/>
            <person name="Murat C."/>
            <person name="Sun H."/>
            <person name="Tunlid A."/>
            <person name="Henrissat B."/>
            <person name="Grigoriev I.V."/>
            <person name="Hibbett D.S."/>
            <person name="Martin F."/>
            <person name="Nordberg H.P."/>
            <person name="Cantor M.N."/>
            <person name="Hua S.X."/>
        </authorList>
    </citation>
    <scope>NUCLEOTIDE SEQUENCE [LARGE SCALE GENOMIC DNA]</scope>
    <source>
        <strain evidence="2 3">F 1598</strain>
    </source>
</reference>
<dbReference type="AlphaFoldDB" id="A0A0C3FQ08"/>
<proteinExistence type="predicted"/>
<accession>A0A0C3FQ08</accession>
<reference evidence="3" key="2">
    <citation type="submission" date="2015-01" db="EMBL/GenBank/DDBJ databases">
        <title>Evolutionary Origins and Diversification of the Mycorrhizal Mutualists.</title>
        <authorList>
            <consortium name="DOE Joint Genome Institute"/>
            <consortium name="Mycorrhizal Genomics Consortium"/>
            <person name="Kohler A."/>
            <person name="Kuo A."/>
            <person name="Nagy L.G."/>
            <person name="Floudas D."/>
            <person name="Copeland A."/>
            <person name="Barry K.W."/>
            <person name="Cichocki N."/>
            <person name="Veneault-Fourrey C."/>
            <person name="LaButti K."/>
            <person name="Lindquist E.A."/>
            <person name="Lipzen A."/>
            <person name="Lundell T."/>
            <person name="Morin E."/>
            <person name="Murat C."/>
            <person name="Riley R."/>
            <person name="Ohm R."/>
            <person name="Sun H."/>
            <person name="Tunlid A."/>
            <person name="Henrissat B."/>
            <person name="Grigoriev I.V."/>
            <person name="Hibbett D.S."/>
            <person name="Martin F."/>
        </authorList>
    </citation>
    <scope>NUCLEOTIDE SEQUENCE [LARGE SCALE GENOMIC DNA]</scope>
    <source>
        <strain evidence="3">F 1598</strain>
    </source>
</reference>
<evidence type="ECO:0000313" key="3">
    <source>
        <dbReference type="Proteomes" id="UP000054166"/>
    </source>
</evidence>
<dbReference type="HOGENOM" id="CLU_1548193_0_0_1"/>
<dbReference type="Gene3D" id="2.80.10.50">
    <property type="match status" value="1"/>
</dbReference>
<gene>
    <name evidence="2" type="ORF">PILCRDRAFT_821736</name>
</gene>
<organism evidence="2 3">
    <name type="scientific">Piloderma croceum (strain F 1598)</name>
    <dbReference type="NCBI Taxonomy" id="765440"/>
    <lineage>
        <taxon>Eukaryota</taxon>
        <taxon>Fungi</taxon>
        <taxon>Dikarya</taxon>
        <taxon>Basidiomycota</taxon>
        <taxon>Agaricomycotina</taxon>
        <taxon>Agaricomycetes</taxon>
        <taxon>Agaricomycetidae</taxon>
        <taxon>Atheliales</taxon>
        <taxon>Atheliaceae</taxon>
        <taxon>Piloderma</taxon>
    </lineage>
</organism>
<dbReference type="InParanoid" id="A0A0C3FQ08"/>
<sequence length="173" mass="19001">MFHLFHAILLHLLFLSTLAQKPRIDDGDYAISLLVRNGNFSGWLSMNVSDAQSDAAIIGIDNREPGFIPTFWSVQRTPGTMNYTISNNTLTNGRHVVGNDSNGFVAGIPSASAESGQWGIQEVGDDKNAYVIGNNDFSLVWTVQPPIDDQASIMAYKPNEGSSNQVWLFKKQP</sequence>
<protein>
    <recommendedName>
        <fullName evidence="4">Ricin B lectin domain-containing protein</fullName>
    </recommendedName>
</protein>
<feature type="chain" id="PRO_5002174456" description="Ricin B lectin domain-containing protein" evidence="1">
    <location>
        <begin position="20"/>
        <end position="173"/>
    </location>
</feature>
<feature type="signal peptide" evidence="1">
    <location>
        <begin position="1"/>
        <end position="19"/>
    </location>
</feature>
<dbReference type="InterPro" id="IPR035992">
    <property type="entry name" value="Ricin_B-like_lectins"/>
</dbReference>
<dbReference type="SUPFAM" id="SSF50370">
    <property type="entry name" value="Ricin B-like lectins"/>
    <property type="match status" value="1"/>
</dbReference>
<dbReference type="EMBL" id="KN833000">
    <property type="protein sequence ID" value="KIM81266.1"/>
    <property type="molecule type" value="Genomic_DNA"/>
</dbReference>
<evidence type="ECO:0008006" key="4">
    <source>
        <dbReference type="Google" id="ProtNLM"/>
    </source>
</evidence>
<keyword evidence="1" id="KW-0732">Signal</keyword>
<name>A0A0C3FQ08_PILCF</name>
<dbReference type="Proteomes" id="UP000054166">
    <property type="component" value="Unassembled WGS sequence"/>
</dbReference>
<keyword evidence="3" id="KW-1185">Reference proteome</keyword>